<sequence>MTSFNKTRCAGAICLCLGLLSCVDSQSTSTAENADINDSVAITFPAIQTQNISLSGLSSGAYMALQFHLSHSEIVNGSALIAGGPYYCAQNDIGTALKNCVSDDSGALTLSPLNDYYDSVLASKKVASASDNVNDKLWLFHGTKDTRIIASVADQLYAQVMTLFTPSNIKYVNDKPFAHLMPTLESGIDCNVSEAPFIGACNYDAAGELLTYLGLIETARSEASSETLKSHLNAFSQASYAGEYANTLAESGYVFVPPQCLDAKACQLHVSFHGCNQNAETVQDQYAMQSGLNEWALSNDIVVLYPQTKKSMFMPLNPQSCWDWWGYTGSEYANKEGQQIQAIKSLVERIDDIILKPQ</sequence>
<dbReference type="InterPro" id="IPR029058">
    <property type="entry name" value="AB_hydrolase_fold"/>
</dbReference>
<keyword evidence="3" id="KW-1185">Reference proteome</keyword>
<protein>
    <submittedName>
        <fullName evidence="2">PHB depolymerase family esterase</fullName>
    </submittedName>
</protein>
<feature type="chain" id="PRO_5043555448" evidence="1">
    <location>
        <begin position="31"/>
        <end position="358"/>
    </location>
</feature>
<organism evidence="2 3">
    <name type="scientific">Brumicola blandensis</name>
    <dbReference type="NCBI Taxonomy" id="3075611"/>
    <lineage>
        <taxon>Bacteria</taxon>
        <taxon>Pseudomonadati</taxon>
        <taxon>Pseudomonadota</taxon>
        <taxon>Gammaproteobacteria</taxon>
        <taxon>Alteromonadales</taxon>
        <taxon>Alteromonadaceae</taxon>
        <taxon>Brumicola</taxon>
    </lineage>
</organism>
<accession>A0AAW8QY10</accession>
<dbReference type="PROSITE" id="PS51257">
    <property type="entry name" value="PROKAR_LIPOPROTEIN"/>
    <property type="match status" value="1"/>
</dbReference>
<dbReference type="SUPFAM" id="SSF53474">
    <property type="entry name" value="alpha/beta-Hydrolases"/>
    <property type="match status" value="1"/>
</dbReference>
<dbReference type="PANTHER" id="PTHR42972">
    <property type="entry name" value="TOL-PAL SYSTEM PROTEIN TOLB"/>
    <property type="match status" value="1"/>
</dbReference>
<comment type="caution">
    <text evidence="2">The sequence shown here is derived from an EMBL/GenBank/DDBJ whole genome shotgun (WGS) entry which is preliminary data.</text>
</comment>
<dbReference type="RefSeq" id="WP_311360660.1">
    <property type="nucleotide sequence ID" value="NZ_JAVRIE010000001.1"/>
</dbReference>
<dbReference type="Proteomes" id="UP001249020">
    <property type="component" value="Unassembled WGS sequence"/>
</dbReference>
<gene>
    <name evidence="2" type="ORF">RM544_05035</name>
</gene>
<evidence type="ECO:0000313" key="3">
    <source>
        <dbReference type="Proteomes" id="UP001249020"/>
    </source>
</evidence>
<name>A0AAW8QY10_9ALTE</name>
<dbReference type="PANTHER" id="PTHR42972:SF8">
    <property type="entry name" value="POLYHYDROXYBUTYRATE DEPOLYMERASE"/>
    <property type="match status" value="1"/>
</dbReference>
<dbReference type="AlphaFoldDB" id="A0AAW8QY10"/>
<dbReference type="EMBL" id="JAVRIE010000001">
    <property type="protein sequence ID" value="MDT0581892.1"/>
    <property type="molecule type" value="Genomic_DNA"/>
</dbReference>
<reference evidence="2 3" key="1">
    <citation type="submission" date="2023-09" db="EMBL/GenBank/DDBJ databases">
        <authorList>
            <person name="Rey-Velasco X."/>
        </authorList>
    </citation>
    <scope>NUCLEOTIDE SEQUENCE [LARGE SCALE GENOMIC DNA]</scope>
    <source>
        <strain evidence="2 3">W409</strain>
    </source>
</reference>
<evidence type="ECO:0000256" key="1">
    <source>
        <dbReference type="SAM" id="SignalP"/>
    </source>
</evidence>
<feature type="signal peptide" evidence="1">
    <location>
        <begin position="1"/>
        <end position="30"/>
    </location>
</feature>
<proteinExistence type="predicted"/>
<dbReference type="Gene3D" id="3.40.50.1820">
    <property type="entry name" value="alpha/beta hydrolase"/>
    <property type="match status" value="2"/>
</dbReference>
<evidence type="ECO:0000313" key="2">
    <source>
        <dbReference type="EMBL" id="MDT0581892.1"/>
    </source>
</evidence>
<keyword evidence="1" id="KW-0732">Signal</keyword>